<evidence type="ECO:0000313" key="5">
    <source>
        <dbReference type="Proteomes" id="UP000054495"/>
    </source>
</evidence>
<dbReference type="PRINTS" id="PR00633">
    <property type="entry name" value="RCCNDNSATION"/>
</dbReference>
<gene>
    <name evidence="4" type="ORF">ANCCEY_11439</name>
</gene>
<sequence>MFGWGVWGQLGLGGRHIKDCQSPTLVTQLEYLIYSEPIKAVSCGRVHTVLLTESGRVLVAGSGSYGQLGTDEDVKKQYDFRPLPVPENLIFVKIATSFYHSIAITDGGRIFEWGRNPQEVKMRMFVVRRLRMAQLKRMADEEGEEMPLPNMEKPKILLPMDAPRDDLGIREVLHLLDGHVVEAATGLSHSAVVTDQGSLFTWGKALDYQLGHGNKTERSEPHILFDPRDVKWELVACGGNHTIAASKDGRTFGWGRNDFAQCGVPSDKTSSLTRKYFYQPPKDGSAKRCVSLPDDSSYITKPTLIPQVELRFTDEDGLASSFDQKQLMTHLRGCDLPTLQAVSRHFIERQSDDSTKAKCSNVETSVPVALVHLMSGNVLAAIEQIGRARAASAEAKVKFIPFTICGLFLLPG</sequence>
<evidence type="ECO:0000256" key="1">
    <source>
        <dbReference type="ARBA" id="ARBA00022737"/>
    </source>
</evidence>
<dbReference type="EMBL" id="KE125291">
    <property type="protein sequence ID" value="EPB69466.1"/>
    <property type="molecule type" value="Genomic_DNA"/>
</dbReference>
<dbReference type="InterPro" id="IPR058923">
    <property type="entry name" value="RCC1-like_dom"/>
</dbReference>
<evidence type="ECO:0000256" key="2">
    <source>
        <dbReference type="PROSITE-ProRule" id="PRU00235"/>
    </source>
</evidence>
<evidence type="ECO:0000313" key="4">
    <source>
        <dbReference type="EMBL" id="EPB69466.1"/>
    </source>
</evidence>
<dbReference type="PROSITE" id="PS50012">
    <property type="entry name" value="RCC1_3"/>
    <property type="match status" value="3"/>
</dbReference>
<dbReference type="SUPFAM" id="SSF50985">
    <property type="entry name" value="RCC1/BLIP-II"/>
    <property type="match status" value="1"/>
</dbReference>
<keyword evidence="5" id="KW-1185">Reference proteome</keyword>
<dbReference type="InterPro" id="IPR000408">
    <property type="entry name" value="Reg_chr_condens"/>
</dbReference>
<feature type="repeat" description="RCC1" evidence="2">
    <location>
        <begin position="55"/>
        <end position="107"/>
    </location>
</feature>
<feature type="repeat" description="RCC1" evidence="2">
    <location>
        <begin position="197"/>
        <end position="248"/>
    </location>
</feature>
<reference evidence="4 5" key="1">
    <citation type="submission" date="2013-05" db="EMBL/GenBank/DDBJ databases">
        <title>Draft genome of the parasitic nematode Anyclostoma ceylanicum.</title>
        <authorList>
            <person name="Mitreva M."/>
        </authorList>
    </citation>
    <scope>NUCLEOTIDE SEQUENCE [LARGE SCALE GENOMIC DNA]</scope>
</reference>
<organism evidence="4 5">
    <name type="scientific">Ancylostoma ceylanicum</name>
    <dbReference type="NCBI Taxonomy" id="53326"/>
    <lineage>
        <taxon>Eukaryota</taxon>
        <taxon>Metazoa</taxon>
        <taxon>Ecdysozoa</taxon>
        <taxon>Nematoda</taxon>
        <taxon>Chromadorea</taxon>
        <taxon>Rhabditida</taxon>
        <taxon>Rhabditina</taxon>
        <taxon>Rhabditomorpha</taxon>
        <taxon>Strongyloidea</taxon>
        <taxon>Ancylostomatidae</taxon>
        <taxon>Ancylostomatinae</taxon>
        <taxon>Ancylostoma</taxon>
    </lineage>
</organism>
<accession>A0A0D6LHS6</accession>
<keyword evidence="1" id="KW-0677">Repeat</keyword>
<proteinExistence type="predicted"/>
<dbReference type="Proteomes" id="UP000054495">
    <property type="component" value="Unassembled WGS sequence"/>
</dbReference>
<dbReference type="AlphaFoldDB" id="A0A0D6LHS6"/>
<feature type="domain" description="RCC1-like" evidence="3">
    <location>
        <begin position="2"/>
        <end position="270"/>
    </location>
</feature>
<dbReference type="Gene3D" id="2.130.10.30">
    <property type="entry name" value="Regulator of chromosome condensation 1/beta-lactamase-inhibitor protein II"/>
    <property type="match status" value="2"/>
</dbReference>
<dbReference type="PANTHER" id="PTHR22870">
    <property type="entry name" value="REGULATOR OF CHROMOSOME CONDENSATION"/>
    <property type="match status" value="1"/>
</dbReference>
<evidence type="ECO:0000259" key="3">
    <source>
        <dbReference type="Pfam" id="PF25390"/>
    </source>
</evidence>
<dbReference type="InterPro" id="IPR051210">
    <property type="entry name" value="Ub_ligase/GEF_domain"/>
</dbReference>
<dbReference type="PROSITE" id="PS00626">
    <property type="entry name" value="RCC1_2"/>
    <property type="match status" value="1"/>
</dbReference>
<dbReference type="PANTHER" id="PTHR22870:SF408">
    <property type="entry name" value="OS09G0560450 PROTEIN"/>
    <property type="match status" value="1"/>
</dbReference>
<feature type="repeat" description="RCC1" evidence="2">
    <location>
        <begin position="1"/>
        <end position="54"/>
    </location>
</feature>
<protein>
    <submittedName>
        <fullName evidence="4">Regulator of condensation</fullName>
    </submittedName>
</protein>
<dbReference type="InterPro" id="IPR009091">
    <property type="entry name" value="RCC1/BLIP-II"/>
</dbReference>
<name>A0A0D6LHS6_9BILA</name>
<dbReference type="Pfam" id="PF25390">
    <property type="entry name" value="WD40_RLD"/>
    <property type="match status" value="1"/>
</dbReference>